<organism evidence="5 6">
    <name type="scientific">Clostridium perfringens</name>
    <dbReference type="NCBI Taxonomy" id="1502"/>
    <lineage>
        <taxon>Bacteria</taxon>
        <taxon>Bacillati</taxon>
        <taxon>Bacillota</taxon>
        <taxon>Clostridia</taxon>
        <taxon>Eubacteriales</taxon>
        <taxon>Clostridiaceae</taxon>
        <taxon>Clostridium</taxon>
    </lineage>
</organism>
<dbReference type="InterPro" id="IPR020084">
    <property type="entry name" value="NUDIX_hydrolase_CS"/>
</dbReference>
<dbReference type="InterPro" id="IPR020476">
    <property type="entry name" value="Nudix_hydrolase"/>
</dbReference>
<comment type="similarity">
    <text evidence="3">Belongs to the Nudix hydrolase family.</text>
</comment>
<dbReference type="InterPro" id="IPR000086">
    <property type="entry name" value="NUDIX_hydrolase_dom"/>
</dbReference>
<sequence length="77" mass="8876">MIKVNFYELNTIDDSKVKFAVIVTKYKGKLVYVRHKDRQTWEMPGGHREENESISKAASRELVEETGAKSFNITPIC</sequence>
<reference evidence="5" key="1">
    <citation type="submission" date="2019-11" db="EMBL/GenBank/DDBJ databases">
        <title>Characterization of Clostridium perfringens isolates from swine manure treated agricultural soils.</title>
        <authorList>
            <person name="Wushke S.T."/>
        </authorList>
    </citation>
    <scope>NUCLEOTIDE SEQUENCE</scope>
    <source>
        <strain evidence="5">V2</strain>
    </source>
</reference>
<dbReference type="PROSITE" id="PS51462">
    <property type="entry name" value="NUDIX"/>
    <property type="match status" value="1"/>
</dbReference>
<evidence type="ECO:0000256" key="1">
    <source>
        <dbReference type="ARBA" id="ARBA00001946"/>
    </source>
</evidence>
<dbReference type="PRINTS" id="PR00502">
    <property type="entry name" value="NUDIXFAMILY"/>
</dbReference>
<feature type="domain" description="Nudix hydrolase" evidence="4">
    <location>
        <begin position="14"/>
        <end position="77"/>
    </location>
</feature>
<evidence type="ECO:0000313" key="6">
    <source>
        <dbReference type="Proteomes" id="UP001292368"/>
    </source>
</evidence>
<evidence type="ECO:0000256" key="2">
    <source>
        <dbReference type="ARBA" id="ARBA00022801"/>
    </source>
</evidence>
<evidence type="ECO:0000313" key="5">
    <source>
        <dbReference type="EMBL" id="MDZ5010779.1"/>
    </source>
</evidence>
<evidence type="ECO:0000256" key="3">
    <source>
        <dbReference type="RuleBase" id="RU003476"/>
    </source>
</evidence>
<dbReference type="Pfam" id="PF00293">
    <property type="entry name" value="NUDIX"/>
    <property type="match status" value="1"/>
</dbReference>
<dbReference type="AlphaFoldDB" id="A0AAW9IVD7"/>
<dbReference type="PANTHER" id="PTHR43046:SF14">
    <property type="entry name" value="MUTT_NUDIX FAMILY PROTEIN"/>
    <property type="match status" value="1"/>
</dbReference>
<dbReference type="Proteomes" id="UP001292368">
    <property type="component" value="Unassembled WGS sequence"/>
</dbReference>
<comment type="cofactor">
    <cofactor evidence="1">
        <name>Mg(2+)</name>
        <dbReference type="ChEBI" id="CHEBI:18420"/>
    </cofactor>
</comment>
<gene>
    <name evidence="5" type="ORF">GNF77_18145</name>
</gene>
<dbReference type="Gene3D" id="3.90.79.10">
    <property type="entry name" value="Nucleoside Triphosphate Pyrophosphohydrolase"/>
    <property type="match status" value="1"/>
</dbReference>
<dbReference type="RefSeq" id="WP_322382541.1">
    <property type="nucleotide sequence ID" value="NZ_WNVM01000772.1"/>
</dbReference>
<feature type="non-terminal residue" evidence="5">
    <location>
        <position position="77"/>
    </location>
</feature>
<dbReference type="PANTHER" id="PTHR43046">
    <property type="entry name" value="GDP-MANNOSE MANNOSYL HYDROLASE"/>
    <property type="match status" value="1"/>
</dbReference>
<dbReference type="InterPro" id="IPR015797">
    <property type="entry name" value="NUDIX_hydrolase-like_dom_sf"/>
</dbReference>
<evidence type="ECO:0000259" key="4">
    <source>
        <dbReference type="PROSITE" id="PS51462"/>
    </source>
</evidence>
<dbReference type="PROSITE" id="PS00893">
    <property type="entry name" value="NUDIX_BOX"/>
    <property type="match status" value="1"/>
</dbReference>
<dbReference type="GO" id="GO:0016787">
    <property type="term" value="F:hydrolase activity"/>
    <property type="evidence" value="ECO:0007669"/>
    <property type="project" value="UniProtKB-KW"/>
</dbReference>
<comment type="caution">
    <text evidence="5">The sequence shown here is derived from an EMBL/GenBank/DDBJ whole genome shotgun (WGS) entry which is preliminary data.</text>
</comment>
<protein>
    <submittedName>
        <fullName evidence="5">NUDIX domain-containing protein</fullName>
    </submittedName>
</protein>
<dbReference type="EMBL" id="WNVM01000772">
    <property type="protein sequence ID" value="MDZ5010779.1"/>
    <property type="molecule type" value="Genomic_DNA"/>
</dbReference>
<proteinExistence type="inferred from homology"/>
<name>A0AAW9IVD7_CLOPF</name>
<dbReference type="SUPFAM" id="SSF55811">
    <property type="entry name" value="Nudix"/>
    <property type="match status" value="1"/>
</dbReference>
<accession>A0AAW9IVD7</accession>
<keyword evidence="2 3" id="KW-0378">Hydrolase</keyword>